<dbReference type="Gene3D" id="3.30.70.270">
    <property type="match status" value="2"/>
</dbReference>
<dbReference type="InterPro" id="IPR043128">
    <property type="entry name" value="Rev_trsase/Diguanyl_cyclase"/>
</dbReference>
<keyword evidence="10" id="KW-1185">Reference proteome</keyword>
<dbReference type="InterPro" id="IPR021109">
    <property type="entry name" value="Peptidase_aspartic_dom_sf"/>
</dbReference>
<comment type="caution">
    <text evidence="9">The sequence shown here is derived from an EMBL/GenBank/DDBJ whole genome shotgun (WGS) entry which is preliminary data.</text>
</comment>
<dbReference type="CDD" id="cd00303">
    <property type="entry name" value="retropepsin_like"/>
    <property type="match status" value="1"/>
</dbReference>
<dbReference type="InterPro" id="IPR000477">
    <property type="entry name" value="RT_dom"/>
</dbReference>
<keyword evidence="6" id="KW-0511">Multifunctional enzyme</keyword>
<evidence type="ECO:0000259" key="7">
    <source>
        <dbReference type="PROSITE" id="PS50878"/>
    </source>
</evidence>
<evidence type="ECO:0000256" key="1">
    <source>
        <dbReference type="ARBA" id="ARBA00012493"/>
    </source>
</evidence>
<evidence type="ECO:0000256" key="5">
    <source>
        <dbReference type="ARBA" id="ARBA00022759"/>
    </source>
</evidence>
<dbReference type="Pfam" id="PF17919">
    <property type="entry name" value="RT_RNaseH_2"/>
    <property type="match status" value="1"/>
</dbReference>
<dbReference type="SUPFAM" id="SSF50630">
    <property type="entry name" value="Acid proteases"/>
    <property type="match status" value="1"/>
</dbReference>
<keyword evidence="4" id="KW-0540">Nuclease</keyword>
<dbReference type="CDD" id="cd01647">
    <property type="entry name" value="RT_LTR"/>
    <property type="match status" value="1"/>
</dbReference>
<dbReference type="Pfam" id="PF00078">
    <property type="entry name" value="RVT_1"/>
    <property type="match status" value="1"/>
</dbReference>
<dbReference type="FunFam" id="3.30.70.270:FF:000020">
    <property type="entry name" value="Transposon Tf2-6 polyprotein-like Protein"/>
    <property type="match status" value="1"/>
</dbReference>
<keyword evidence="5" id="KW-0255">Endonuclease</keyword>
<evidence type="ECO:0000313" key="10">
    <source>
        <dbReference type="Proteomes" id="UP001431783"/>
    </source>
</evidence>
<dbReference type="EMBL" id="JARQZJ010000008">
    <property type="protein sequence ID" value="KAK9872046.1"/>
    <property type="molecule type" value="Genomic_DNA"/>
</dbReference>
<dbReference type="InterPro" id="IPR050951">
    <property type="entry name" value="Retrovirus_Pol_polyprotein"/>
</dbReference>
<accession>A0AAW1V274</accession>
<dbReference type="PANTHER" id="PTHR37984">
    <property type="entry name" value="PROTEIN CBG26694"/>
    <property type="match status" value="1"/>
</dbReference>
<dbReference type="PANTHER" id="PTHR37984:SF5">
    <property type="entry name" value="PROTEIN NYNRIN-LIKE"/>
    <property type="match status" value="1"/>
</dbReference>
<feature type="domain" description="Reverse transcriptase" evidence="7">
    <location>
        <begin position="570"/>
        <end position="752"/>
    </location>
</feature>
<dbReference type="Gene3D" id="3.10.10.10">
    <property type="entry name" value="HIV Type 1 Reverse Transcriptase, subunit A, domain 1"/>
    <property type="match status" value="1"/>
</dbReference>
<keyword evidence="2" id="KW-0808">Transferase</keyword>
<dbReference type="AlphaFoldDB" id="A0AAW1V274"/>
<protein>
    <recommendedName>
        <fullName evidence="1">RNA-directed DNA polymerase</fullName>
        <ecNumber evidence="1">2.7.7.49</ecNumber>
    </recommendedName>
</protein>
<keyword evidence="5" id="KW-0378">Hydrolase</keyword>
<dbReference type="EC" id="2.7.7.49" evidence="1"/>
<evidence type="ECO:0000256" key="2">
    <source>
        <dbReference type="ARBA" id="ARBA00022679"/>
    </source>
</evidence>
<dbReference type="Gene3D" id="2.40.70.10">
    <property type="entry name" value="Acid Proteases"/>
    <property type="match status" value="1"/>
</dbReference>
<keyword evidence="3" id="KW-0548">Nucleotidyltransferase</keyword>
<dbReference type="Proteomes" id="UP001431783">
    <property type="component" value="Unassembled WGS sequence"/>
</dbReference>
<dbReference type="CDD" id="cd09274">
    <property type="entry name" value="RNase_HI_RT_Ty3"/>
    <property type="match status" value="1"/>
</dbReference>
<dbReference type="SUPFAM" id="SSF56672">
    <property type="entry name" value="DNA/RNA polymerases"/>
    <property type="match status" value="1"/>
</dbReference>
<dbReference type="Pfam" id="PF13975">
    <property type="entry name" value="gag-asp_proteas"/>
    <property type="match status" value="1"/>
</dbReference>
<dbReference type="PROSITE" id="PS50878">
    <property type="entry name" value="RT_POL"/>
    <property type="match status" value="1"/>
</dbReference>
<dbReference type="EMBL" id="JARQZJ010000097">
    <property type="protein sequence ID" value="KAK9885974.1"/>
    <property type="molecule type" value="Genomic_DNA"/>
</dbReference>
<dbReference type="GO" id="GO:0004519">
    <property type="term" value="F:endonuclease activity"/>
    <property type="evidence" value="ECO:0007669"/>
    <property type="project" value="UniProtKB-KW"/>
</dbReference>
<proteinExistence type="predicted"/>
<dbReference type="InterPro" id="IPR041577">
    <property type="entry name" value="RT_RNaseH_2"/>
</dbReference>
<organism evidence="9 10">
    <name type="scientific">Henosepilachna vigintioctopunctata</name>
    <dbReference type="NCBI Taxonomy" id="420089"/>
    <lineage>
        <taxon>Eukaryota</taxon>
        <taxon>Metazoa</taxon>
        <taxon>Ecdysozoa</taxon>
        <taxon>Arthropoda</taxon>
        <taxon>Hexapoda</taxon>
        <taxon>Insecta</taxon>
        <taxon>Pterygota</taxon>
        <taxon>Neoptera</taxon>
        <taxon>Endopterygota</taxon>
        <taxon>Coleoptera</taxon>
        <taxon>Polyphaga</taxon>
        <taxon>Cucujiformia</taxon>
        <taxon>Coccinelloidea</taxon>
        <taxon>Coccinellidae</taxon>
        <taxon>Epilachninae</taxon>
        <taxon>Epilachnini</taxon>
        <taxon>Henosepilachna</taxon>
    </lineage>
</organism>
<name>A0AAW1V274_9CUCU</name>
<dbReference type="InterPro" id="IPR043502">
    <property type="entry name" value="DNA/RNA_pol_sf"/>
</dbReference>
<reference evidence="9 10" key="1">
    <citation type="submission" date="2023-03" db="EMBL/GenBank/DDBJ databases">
        <title>Genome insight into feeding habits of ladybird beetles.</title>
        <authorList>
            <person name="Li H.-S."/>
            <person name="Huang Y.-H."/>
            <person name="Pang H."/>
        </authorList>
    </citation>
    <scope>NUCLEOTIDE SEQUENCE [LARGE SCALE GENOMIC DNA]</scope>
    <source>
        <strain evidence="9">SYSU_2023b</strain>
        <tissue evidence="9">Whole body</tissue>
    </source>
</reference>
<sequence>MTAPRARFHFISDCLDAKTTIVKVLTVQLEKEDTIFQFPTEYQLKEHHRKLFDTSVVRNVTKSMKTRGNFRNVWITLINELKDNYLDEEGNVCFKGLYLDGAQACVDPNPTAPYIPKSETFENKSLHSMVKDMILDKFSGKNQNAKIFLELFVQECNRLRIGNPHFPQVLKVFLEGPALDWFLAFLKTHTLSYPWEFWQNSFLDTFSEIGWDEINYAYTFRYISGPMLDYALKKRNLLIDADPELTLNSQINFIVLGLPAQIRSRLSKRDLNSIDILMSHVRQLEGLINNKNTSAIEHKRQLQFSNRSVSEPCPHCEKIGFPNRFHSEHLCRNRTNSKQKFKNDKIKMVNNLEVQDSISSSDESKKRITTPLIKLRVLVDNCPVIALYDSGANISVINYNILKKLNLKKNISGAKKINTVSGFTETLGSIEVTLKIFNISKNWRLFVIKSESFQDDILLGLDVIKEFRLCQNENLKITQKCEENENNLGNEMNINTVITNVNSNNKNEASLECILDKHKKIFAENKYDVGIVTDYEATIKLTKNKYIARKPYKCSLKDKDEINTQVKSLLKSGIIEHSSSPYASPVTLVFKKDEGKKSRLCIDYSELNKIIVPECHPFPIIDDLLLLARDCLFFTKLDINSAFWSVPIREKDKQKTAFITHNGHWQWSRLPFGLKSASSIFQRILSDVISRNELNAFAINYIDDILIFSQNLPEHLSHIDKTLTAIQNAGFKLNFKKCSFAKSSVVYLGHEIKGNTISPLNDNLIAIKNYPVPQNQKNVRQLLGKINFYLKYIPNASIILEPFHNLLRKNVKFEWSRKCVESFNTIKKYLSTEPILNIFDPNLPIYIFTDASKEGVGAILKQPQKDNSLKPVFFFSKKLTPSQKNKRAIFLECLAIKESILYWQYYLMGHKFTIFSDHKPLENFNIKKVRTLNY</sequence>
<dbReference type="GO" id="GO:0003964">
    <property type="term" value="F:RNA-directed DNA polymerase activity"/>
    <property type="evidence" value="ECO:0007669"/>
    <property type="project" value="UniProtKB-EC"/>
</dbReference>
<evidence type="ECO:0000256" key="4">
    <source>
        <dbReference type="ARBA" id="ARBA00022722"/>
    </source>
</evidence>
<evidence type="ECO:0000313" key="9">
    <source>
        <dbReference type="EMBL" id="KAK9885974.1"/>
    </source>
</evidence>
<gene>
    <name evidence="9" type="ORF">WA026_013851</name>
    <name evidence="8" type="ORF">WA026_015296</name>
</gene>
<evidence type="ECO:0000256" key="3">
    <source>
        <dbReference type="ARBA" id="ARBA00022695"/>
    </source>
</evidence>
<evidence type="ECO:0000256" key="6">
    <source>
        <dbReference type="ARBA" id="ARBA00023268"/>
    </source>
</evidence>
<evidence type="ECO:0000313" key="8">
    <source>
        <dbReference type="EMBL" id="KAK9872046.1"/>
    </source>
</evidence>